<protein>
    <submittedName>
        <fullName evidence="1">Uncharacterized protein</fullName>
    </submittedName>
</protein>
<dbReference type="AlphaFoldDB" id="A0A0K9NNX8"/>
<evidence type="ECO:0000313" key="1">
    <source>
        <dbReference type="EMBL" id="KMZ57782.1"/>
    </source>
</evidence>
<sequence length="63" mass="7804">MEVGVAYSTSKGLRPKSDNWVIKSKAQTCIYIYRIRFRYGWVFWREHYRNRLSDLKQRSRVFR</sequence>
<proteinExistence type="predicted"/>
<gene>
    <name evidence="1" type="ORF">ZOSMA_82G00980</name>
</gene>
<organism evidence="1 2">
    <name type="scientific">Zostera marina</name>
    <name type="common">Eelgrass</name>
    <dbReference type="NCBI Taxonomy" id="29655"/>
    <lineage>
        <taxon>Eukaryota</taxon>
        <taxon>Viridiplantae</taxon>
        <taxon>Streptophyta</taxon>
        <taxon>Embryophyta</taxon>
        <taxon>Tracheophyta</taxon>
        <taxon>Spermatophyta</taxon>
        <taxon>Magnoliopsida</taxon>
        <taxon>Liliopsida</taxon>
        <taxon>Zosteraceae</taxon>
        <taxon>Zostera</taxon>
    </lineage>
</organism>
<accession>A0A0K9NNX8</accession>
<keyword evidence="2" id="KW-1185">Reference proteome</keyword>
<dbReference type="EMBL" id="LFYR01002027">
    <property type="protein sequence ID" value="KMZ57782.1"/>
    <property type="molecule type" value="Genomic_DNA"/>
</dbReference>
<name>A0A0K9NNX8_ZOSMR</name>
<evidence type="ECO:0000313" key="2">
    <source>
        <dbReference type="Proteomes" id="UP000036987"/>
    </source>
</evidence>
<reference evidence="2" key="1">
    <citation type="journal article" date="2016" name="Nature">
        <title>The genome of the seagrass Zostera marina reveals angiosperm adaptation to the sea.</title>
        <authorList>
            <person name="Olsen J.L."/>
            <person name="Rouze P."/>
            <person name="Verhelst B."/>
            <person name="Lin Y.-C."/>
            <person name="Bayer T."/>
            <person name="Collen J."/>
            <person name="Dattolo E."/>
            <person name="De Paoli E."/>
            <person name="Dittami S."/>
            <person name="Maumus F."/>
            <person name="Michel G."/>
            <person name="Kersting A."/>
            <person name="Lauritano C."/>
            <person name="Lohaus R."/>
            <person name="Toepel M."/>
            <person name="Tonon T."/>
            <person name="Vanneste K."/>
            <person name="Amirebrahimi M."/>
            <person name="Brakel J."/>
            <person name="Bostroem C."/>
            <person name="Chovatia M."/>
            <person name="Grimwood J."/>
            <person name="Jenkins J.W."/>
            <person name="Jueterbock A."/>
            <person name="Mraz A."/>
            <person name="Stam W.T."/>
            <person name="Tice H."/>
            <person name="Bornberg-Bauer E."/>
            <person name="Green P.J."/>
            <person name="Pearson G.A."/>
            <person name="Procaccini G."/>
            <person name="Duarte C.M."/>
            <person name="Schmutz J."/>
            <person name="Reusch T.B.H."/>
            <person name="Van de Peer Y."/>
        </authorList>
    </citation>
    <scope>NUCLEOTIDE SEQUENCE [LARGE SCALE GENOMIC DNA]</scope>
    <source>
        <strain evidence="2">cv. Finnish</strain>
    </source>
</reference>
<dbReference type="Proteomes" id="UP000036987">
    <property type="component" value="Unassembled WGS sequence"/>
</dbReference>
<comment type="caution">
    <text evidence="1">The sequence shown here is derived from an EMBL/GenBank/DDBJ whole genome shotgun (WGS) entry which is preliminary data.</text>
</comment>